<evidence type="ECO:0000313" key="6">
    <source>
        <dbReference type="EMBL" id="VVT00905.1"/>
    </source>
</evidence>
<keyword evidence="2 3" id="KW-0186">Copper</keyword>
<feature type="binding site" evidence="3">
    <location>
        <position position="171"/>
    </location>
    <ligand>
        <name>Cu cation</name>
        <dbReference type="ChEBI" id="CHEBI:23378"/>
    </ligand>
</feature>
<sequence>MRRSSEQIKAGGIMTMRFILFSALALTACNASAPPAKPPLEGARIGGAFALTDQNGQAVTERSFAGKYRIMYFGYTFCPDVCPTDVQAIGAAVKTLESSDPVLAAKIVPVFVTVDPARDTPAVLKQFVSAFHPRMVGLTGTDAQIARIKTDYAVYSSKGDASPGGGYLVNHSRQAYLMDPDGKPLALLPQEKGPDAVATEIKRWAR</sequence>
<reference evidence="6 7" key="1">
    <citation type="submission" date="2019-09" db="EMBL/GenBank/DDBJ databases">
        <authorList>
            <person name="Dittami M. S."/>
        </authorList>
    </citation>
    <scope>NUCLEOTIDE SEQUENCE [LARGE SCALE GENOMIC DNA]</scope>
    <source>
        <strain evidence="6">SPHINGO391</strain>
    </source>
</reference>
<accession>A0A5E7Y5S6</accession>
<dbReference type="PANTHER" id="PTHR12151:SF25">
    <property type="entry name" value="LINALOOL DEHYDRATASE_ISOMERASE DOMAIN-CONTAINING PROTEIN"/>
    <property type="match status" value="1"/>
</dbReference>
<feature type="binding site" evidence="3">
    <location>
        <position position="78"/>
    </location>
    <ligand>
        <name>Cu cation</name>
        <dbReference type="ChEBI" id="CHEBI:23378"/>
    </ligand>
</feature>
<comment type="similarity">
    <text evidence="1">Belongs to the SCO1/2 family.</text>
</comment>
<dbReference type="CDD" id="cd02968">
    <property type="entry name" value="SCO"/>
    <property type="match status" value="1"/>
</dbReference>
<dbReference type="InterPro" id="IPR036249">
    <property type="entry name" value="Thioredoxin-like_sf"/>
</dbReference>
<evidence type="ECO:0000256" key="5">
    <source>
        <dbReference type="SAM" id="SignalP"/>
    </source>
</evidence>
<dbReference type="EMBL" id="CABVLI010000029">
    <property type="protein sequence ID" value="VVT00905.1"/>
    <property type="molecule type" value="Genomic_DNA"/>
</dbReference>
<evidence type="ECO:0000256" key="1">
    <source>
        <dbReference type="ARBA" id="ARBA00010996"/>
    </source>
</evidence>
<proteinExistence type="inferred from homology"/>
<dbReference type="Gene3D" id="3.40.30.10">
    <property type="entry name" value="Glutaredoxin"/>
    <property type="match status" value="1"/>
</dbReference>
<name>A0A5E7Y5S6_9SPHN</name>
<feature type="binding site" evidence="3">
    <location>
        <position position="82"/>
    </location>
    <ligand>
        <name>Cu cation</name>
        <dbReference type="ChEBI" id="CHEBI:23378"/>
    </ligand>
</feature>
<dbReference type="SUPFAM" id="SSF52833">
    <property type="entry name" value="Thioredoxin-like"/>
    <property type="match status" value="1"/>
</dbReference>
<keyword evidence="4" id="KW-1015">Disulfide bond</keyword>
<feature type="signal peptide" evidence="5">
    <location>
        <begin position="1"/>
        <end position="33"/>
    </location>
</feature>
<dbReference type="PROSITE" id="PS51257">
    <property type="entry name" value="PROKAR_LIPOPROTEIN"/>
    <property type="match status" value="1"/>
</dbReference>
<keyword evidence="5" id="KW-0732">Signal</keyword>
<keyword evidence="3" id="KW-0479">Metal-binding</keyword>
<dbReference type="FunFam" id="3.40.30.10:FF:000013">
    <property type="entry name" value="Blast:Protein SCO1 homolog, mitochondrial"/>
    <property type="match status" value="1"/>
</dbReference>
<dbReference type="GO" id="GO:0046872">
    <property type="term" value="F:metal ion binding"/>
    <property type="evidence" value="ECO:0007669"/>
    <property type="project" value="UniProtKB-KW"/>
</dbReference>
<dbReference type="InterPro" id="IPR003782">
    <property type="entry name" value="SCO1/SenC"/>
</dbReference>
<evidence type="ECO:0000256" key="3">
    <source>
        <dbReference type="PIRSR" id="PIRSR603782-1"/>
    </source>
</evidence>
<dbReference type="PANTHER" id="PTHR12151">
    <property type="entry name" value="ELECTRON TRANSPORT PROTIN SCO1/SENC FAMILY MEMBER"/>
    <property type="match status" value="1"/>
</dbReference>
<feature type="disulfide bond" description="Redox-active" evidence="4">
    <location>
        <begin position="78"/>
        <end position="82"/>
    </location>
</feature>
<protein>
    <submittedName>
        <fullName evidence="6">Electron transporter</fullName>
    </submittedName>
</protein>
<feature type="chain" id="PRO_5023001585" evidence="5">
    <location>
        <begin position="34"/>
        <end position="206"/>
    </location>
</feature>
<dbReference type="Pfam" id="PF02630">
    <property type="entry name" value="SCO1-SenC"/>
    <property type="match status" value="1"/>
</dbReference>
<evidence type="ECO:0000256" key="4">
    <source>
        <dbReference type="PIRSR" id="PIRSR603782-2"/>
    </source>
</evidence>
<evidence type="ECO:0000256" key="2">
    <source>
        <dbReference type="ARBA" id="ARBA00023008"/>
    </source>
</evidence>
<dbReference type="Proteomes" id="UP000326857">
    <property type="component" value="Unassembled WGS sequence"/>
</dbReference>
<dbReference type="AlphaFoldDB" id="A0A5E7Y5S6"/>
<organism evidence="6 7">
    <name type="scientific">Sphingomonas aurantiaca</name>
    <dbReference type="NCBI Taxonomy" id="185949"/>
    <lineage>
        <taxon>Bacteria</taxon>
        <taxon>Pseudomonadati</taxon>
        <taxon>Pseudomonadota</taxon>
        <taxon>Alphaproteobacteria</taxon>
        <taxon>Sphingomonadales</taxon>
        <taxon>Sphingomonadaceae</taxon>
        <taxon>Sphingomonas</taxon>
    </lineage>
</organism>
<gene>
    <name evidence="6" type="ORF">SPHINGO391_350136</name>
</gene>
<evidence type="ECO:0000313" key="7">
    <source>
        <dbReference type="Proteomes" id="UP000326857"/>
    </source>
</evidence>